<comment type="caution">
    <text evidence="1">The sequence shown here is derived from an EMBL/GenBank/DDBJ whole genome shotgun (WGS) entry which is preliminary data.</text>
</comment>
<protein>
    <submittedName>
        <fullName evidence="1">Uncharacterized protein</fullName>
    </submittedName>
</protein>
<evidence type="ECO:0000313" key="1">
    <source>
        <dbReference type="EMBL" id="KAL3394541.1"/>
    </source>
</evidence>
<reference evidence="1 2" key="1">
    <citation type="journal article" date="2024" name="bioRxiv">
        <title>A reference genome for Trichogramma kaykai: A tiny desert-dwelling parasitoid wasp with competing sex-ratio distorters.</title>
        <authorList>
            <person name="Culotta J."/>
            <person name="Lindsey A.R."/>
        </authorList>
    </citation>
    <scope>NUCLEOTIDE SEQUENCE [LARGE SCALE GENOMIC DNA]</scope>
    <source>
        <strain evidence="1 2">KSX58</strain>
    </source>
</reference>
<organism evidence="1 2">
    <name type="scientific">Trichogramma kaykai</name>
    <dbReference type="NCBI Taxonomy" id="54128"/>
    <lineage>
        <taxon>Eukaryota</taxon>
        <taxon>Metazoa</taxon>
        <taxon>Ecdysozoa</taxon>
        <taxon>Arthropoda</taxon>
        <taxon>Hexapoda</taxon>
        <taxon>Insecta</taxon>
        <taxon>Pterygota</taxon>
        <taxon>Neoptera</taxon>
        <taxon>Endopterygota</taxon>
        <taxon>Hymenoptera</taxon>
        <taxon>Apocrita</taxon>
        <taxon>Proctotrupomorpha</taxon>
        <taxon>Chalcidoidea</taxon>
        <taxon>Trichogrammatidae</taxon>
        <taxon>Trichogramma</taxon>
    </lineage>
</organism>
<evidence type="ECO:0000313" key="2">
    <source>
        <dbReference type="Proteomes" id="UP001627154"/>
    </source>
</evidence>
<dbReference type="Proteomes" id="UP001627154">
    <property type="component" value="Unassembled WGS sequence"/>
</dbReference>
<name>A0ABD2WPN5_9HYME</name>
<dbReference type="AlphaFoldDB" id="A0ABD2WPN5"/>
<keyword evidence="2" id="KW-1185">Reference proteome</keyword>
<gene>
    <name evidence="1" type="ORF">TKK_011532</name>
</gene>
<proteinExistence type="predicted"/>
<accession>A0ABD2WPN5</accession>
<dbReference type="EMBL" id="JBJJXI010000092">
    <property type="protein sequence ID" value="KAL3394541.1"/>
    <property type="molecule type" value="Genomic_DNA"/>
</dbReference>
<sequence length="192" mass="22454">MYKFYKKYNLLLPHTTDEEFRRYDVREREVRSGTKIKTIKEFYLGQNVFIGEKSWNYARSKNHTRFLRCVAIAIWGGRKVIANRCLLPRGQTIVFPDKGPSKLMSAKKVELLLSLLEDYIHDKMPDITESAVLVAAILNLDEPTPLTFSLGLYATRSRVSSRSECVIVVKKTIILKKNVQKQRFFLFKHIYF</sequence>